<dbReference type="Gene3D" id="1.10.10.10">
    <property type="entry name" value="Winged helix-like DNA-binding domain superfamily/Winged helix DNA-binding domain"/>
    <property type="match status" value="1"/>
</dbReference>
<protein>
    <submittedName>
        <fullName evidence="2">Uncharacterized protein</fullName>
    </submittedName>
</protein>
<dbReference type="EMBL" id="NAEW01000006">
    <property type="protein sequence ID" value="OQM41327.1"/>
    <property type="molecule type" value="Genomic_DNA"/>
</dbReference>
<keyword evidence="1" id="KW-0238">DNA-binding</keyword>
<evidence type="ECO:0000256" key="1">
    <source>
        <dbReference type="ARBA" id="ARBA00023125"/>
    </source>
</evidence>
<evidence type="ECO:0000313" key="3">
    <source>
        <dbReference type="Proteomes" id="UP000192573"/>
    </source>
</evidence>
<organism evidence="2 3">
    <name type="scientific">Citrobacter braakii</name>
    <dbReference type="NCBI Taxonomy" id="57706"/>
    <lineage>
        <taxon>Bacteria</taxon>
        <taxon>Pseudomonadati</taxon>
        <taxon>Pseudomonadota</taxon>
        <taxon>Gammaproteobacteria</taxon>
        <taxon>Enterobacterales</taxon>
        <taxon>Enterobacteriaceae</taxon>
        <taxon>Citrobacter</taxon>
        <taxon>Citrobacter freundii complex</taxon>
    </lineage>
</organism>
<dbReference type="Proteomes" id="UP000192573">
    <property type="component" value="Unassembled WGS sequence"/>
</dbReference>
<dbReference type="InterPro" id="IPR016032">
    <property type="entry name" value="Sig_transdc_resp-reg_C-effctor"/>
</dbReference>
<dbReference type="PROSITE" id="PS51755">
    <property type="entry name" value="OMPR_PHOB"/>
    <property type="match status" value="1"/>
</dbReference>
<sequence length="145" mass="17271">MTIYIIKNSCMYDNASHELKSKDGKRTIKLTHMRSKCLNFILTHAQELVIRKNHIAEALWEDRSTFISDANLTQLLYLVRKDLRIFGIDNLFITIPRQGVQINENIEIKCLNSKHHFLQKPFLYYYAMILFITIILYITLRFYLL</sequence>
<accession>A0A1V8NY99</accession>
<reference evidence="2 3" key="1">
    <citation type="submission" date="2017-03" db="EMBL/GenBank/DDBJ databases">
        <authorList>
            <person name="Afonso C.L."/>
            <person name="Miller P.J."/>
            <person name="Scott M.A."/>
            <person name="Spackman E."/>
            <person name="Goraichik I."/>
            <person name="Dimitrov K.M."/>
            <person name="Suarez D.L."/>
            <person name="Swayne D.E."/>
        </authorList>
    </citation>
    <scope>NUCLEOTIDE SEQUENCE [LARGE SCALE GENOMIC DNA]</scope>
    <source>
        <strain evidence="2 3">ATCC 51113</strain>
    </source>
</reference>
<dbReference type="GO" id="GO:0006355">
    <property type="term" value="P:regulation of DNA-templated transcription"/>
    <property type="evidence" value="ECO:0007669"/>
    <property type="project" value="InterPro"/>
</dbReference>
<gene>
    <name evidence="2" type="ORF">BZK42_15115</name>
</gene>
<dbReference type="GO" id="GO:0003677">
    <property type="term" value="F:DNA binding"/>
    <property type="evidence" value="ECO:0007669"/>
    <property type="project" value="UniProtKB-UniRule"/>
</dbReference>
<evidence type="ECO:0000313" key="2">
    <source>
        <dbReference type="EMBL" id="OQM41327.1"/>
    </source>
</evidence>
<comment type="caution">
    <text evidence="2">The sequence shown here is derived from an EMBL/GenBank/DDBJ whole genome shotgun (WGS) entry which is preliminary data.</text>
</comment>
<dbReference type="SMART" id="SM00862">
    <property type="entry name" value="Trans_reg_C"/>
    <property type="match status" value="1"/>
</dbReference>
<dbReference type="InterPro" id="IPR036388">
    <property type="entry name" value="WH-like_DNA-bd_sf"/>
</dbReference>
<proteinExistence type="predicted"/>
<dbReference type="InterPro" id="IPR001867">
    <property type="entry name" value="OmpR/PhoB-type_DNA-bd"/>
</dbReference>
<dbReference type="SUPFAM" id="SSF46894">
    <property type="entry name" value="C-terminal effector domain of the bipartite response regulators"/>
    <property type="match status" value="1"/>
</dbReference>
<dbReference type="AlphaFoldDB" id="A0A1V8NY99"/>
<name>A0A1V8NY99_CITBR</name>
<dbReference type="GO" id="GO:0000160">
    <property type="term" value="P:phosphorelay signal transduction system"/>
    <property type="evidence" value="ECO:0007669"/>
    <property type="project" value="InterPro"/>
</dbReference>